<feature type="domain" description="CzcB-like barrel-sandwich hybrid" evidence="6">
    <location>
        <begin position="116"/>
        <end position="241"/>
    </location>
</feature>
<feature type="transmembrane region" description="Helical" evidence="5">
    <location>
        <begin position="56"/>
        <end position="80"/>
    </location>
</feature>
<dbReference type="SUPFAM" id="SSF111369">
    <property type="entry name" value="HlyD-like secretion proteins"/>
    <property type="match status" value="1"/>
</dbReference>
<dbReference type="STRING" id="700015.Corgl_1087"/>
<dbReference type="Pfam" id="PF26002">
    <property type="entry name" value="Beta-barrel_AprE"/>
    <property type="match status" value="1"/>
</dbReference>
<dbReference type="OrthoDB" id="3186084at2"/>
<evidence type="ECO:0000259" key="7">
    <source>
        <dbReference type="Pfam" id="PF26002"/>
    </source>
</evidence>
<dbReference type="GO" id="GO:0022857">
    <property type="term" value="F:transmembrane transporter activity"/>
    <property type="evidence" value="ECO:0007669"/>
    <property type="project" value="InterPro"/>
</dbReference>
<dbReference type="InterPro" id="IPR058647">
    <property type="entry name" value="BSH_CzcB-like"/>
</dbReference>
<dbReference type="PANTHER" id="PTHR32347">
    <property type="entry name" value="EFFLUX SYSTEM COMPONENT YKNX-RELATED"/>
    <property type="match status" value="1"/>
</dbReference>
<evidence type="ECO:0000256" key="2">
    <source>
        <dbReference type="ARBA" id="ARBA00009477"/>
    </source>
</evidence>
<dbReference type="InterPro" id="IPR006143">
    <property type="entry name" value="RND_pump_MFP"/>
</dbReference>
<dbReference type="PANTHER" id="PTHR32347:SF27">
    <property type="entry name" value="RND EFFLUX PUMP MEMBRANE FUSION PROTEIN BARREL-SANDWICH DOMAIN-CONTAINING PROTEIN"/>
    <property type="match status" value="1"/>
</dbReference>
<name>F2N9U2_CORGP</name>
<feature type="domain" description="AprE-like beta-barrel" evidence="7">
    <location>
        <begin position="264"/>
        <end position="351"/>
    </location>
</feature>
<gene>
    <name evidence="8" type="ordered locus">Corgl_1087</name>
</gene>
<evidence type="ECO:0000256" key="4">
    <source>
        <dbReference type="SAM" id="Coils"/>
    </source>
</evidence>
<evidence type="ECO:0000256" key="1">
    <source>
        <dbReference type="ARBA" id="ARBA00004196"/>
    </source>
</evidence>
<keyword evidence="9" id="KW-1185">Reference proteome</keyword>
<dbReference type="RefSeq" id="WP_013708938.1">
    <property type="nucleotide sequence ID" value="NC_015389.1"/>
</dbReference>
<proteinExistence type="inferred from homology"/>
<dbReference type="Pfam" id="PF25973">
    <property type="entry name" value="BSH_CzcB"/>
    <property type="match status" value="1"/>
</dbReference>
<keyword evidence="3 4" id="KW-0175">Coiled coil</keyword>
<comment type="similarity">
    <text evidence="2">Belongs to the membrane fusion protein (MFP) (TC 8.A.1) family.</text>
</comment>
<organism evidence="8 9">
    <name type="scientific">Coriobacterium glomerans (strain ATCC 49209 / DSM 20642 / JCM 10262 / PW2)</name>
    <dbReference type="NCBI Taxonomy" id="700015"/>
    <lineage>
        <taxon>Bacteria</taxon>
        <taxon>Bacillati</taxon>
        <taxon>Actinomycetota</taxon>
        <taxon>Coriobacteriia</taxon>
        <taxon>Coriobacteriales</taxon>
        <taxon>Coriobacteriaceae</taxon>
        <taxon>Coriobacterium</taxon>
    </lineage>
</organism>
<reference evidence="9" key="1">
    <citation type="journal article" date="2013" name="Stand. Genomic Sci.">
        <title>Complete genome sequence of Coriobacterium glomerans type strain (PW2(T)) from the midgut of Pyrrhocoris apterus L. (red soldier bug).</title>
        <authorList>
            <person name="Stackebrandt E."/>
            <person name="Zeytun A."/>
            <person name="Lapidus A."/>
            <person name="Nolan M."/>
            <person name="Lucas S."/>
            <person name="Hammon N."/>
            <person name="Deshpande S."/>
            <person name="Cheng J.F."/>
            <person name="Tapia R."/>
            <person name="Goodwin L.A."/>
            <person name="Pitluck S."/>
            <person name="Liolios K."/>
            <person name="Pagani I."/>
            <person name="Ivanova N."/>
            <person name="Mavromatis K."/>
            <person name="Mikhailova N."/>
            <person name="Huntemann M."/>
            <person name="Pati A."/>
            <person name="Chen A."/>
            <person name="Palaniappan K."/>
            <person name="Chang Y.J."/>
            <person name="Land M."/>
            <person name="Hauser L."/>
            <person name="Rohde M."/>
            <person name="Pukall R."/>
            <person name="Goker M."/>
            <person name="Detter J.C."/>
            <person name="Woyke T."/>
            <person name="Bristow J."/>
            <person name="Eisen J.A."/>
            <person name="Markowitz V."/>
            <person name="Hugenholtz P."/>
            <person name="Kyrpides N.C."/>
            <person name="Klenk H.P."/>
        </authorList>
    </citation>
    <scope>NUCLEOTIDE SEQUENCE</scope>
    <source>
        <strain evidence="9">ATCC 49209 / DSM 20642 / JCM 10262 / PW2</strain>
    </source>
</reference>
<evidence type="ECO:0000313" key="8">
    <source>
        <dbReference type="EMBL" id="AEB07195.1"/>
    </source>
</evidence>
<dbReference type="EMBL" id="CP002628">
    <property type="protein sequence ID" value="AEB07195.1"/>
    <property type="molecule type" value="Genomic_DNA"/>
</dbReference>
<dbReference type="InterPro" id="IPR050465">
    <property type="entry name" value="UPF0194_transport"/>
</dbReference>
<dbReference type="KEGG" id="cgo:Corgl_1087"/>
<comment type="subcellular location">
    <subcellularLocation>
        <location evidence="1">Cell envelope</location>
    </subcellularLocation>
</comment>
<dbReference type="Gene3D" id="2.40.50.100">
    <property type="match status" value="1"/>
</dbReference>
<sequence length="447" mass="46220">MKNRTHVASAVCEPEVTGTASVDADALAAAEKAARSDAEAFANLKRHRAERRRRRLIKRAIVAAVLVALIGLAAVGISLATHGSTPSVQLVTDQVAAGTFTSQIEDRGALEARSSIAVSPTVDGTIAEVRVSAGQTVNKGDVLMIISNPQIDTALKDAERELKGAEADLVSANKIAGRPRGADAADSGGTADALAVAQRAVETARAARDAARAKVCEKTVRAPAAGSIISMNVQVGARLSELSSTGGSSDPLMQIADLSQMKLRLQIDEEDIASVVVDQIADITFPAFEGLKLQGKVANIASCASTDSAASTSMSYNGSAANTSTFAVDLLIAEPDPRLKPGMSAEATLVTNRLDNVVMVPLVSLQSDGGTDFVMVQDDPEQKGGRRQEVHIYARNDDVAVIGSAQPRQAGSDESGMDEAPLRDGDLLVIATGSGARGTTGKTEVAS</sequence>
<evidence type="ECO:0000256" key="5">
    <source>
        <dbReference type="SAM" id="Phobius"/>
    </source>
</evidence>
<dbReference type="Proteomes" id="UP000006851">
    <property type="component" value="Chromosome"/>
</dbReference>
<dbReference type="Gene3D" id="2.40.30.170">
    <property type="match status" value="1"/>
</dbReference>
<keyword evidence="5" id="KW-0812">Transmembrane</keyword>
<protein>
    <submittedName>
        <fullName evidence="8">Efflux transporter, RND family, MFP subunit</fullName>
    </submittedName>
</protein>
<dbReference type="HOGENOM" id="CLU_043942_0_0_11"/>
<keyword evidence="5" id="KW-0472">Membrane</keyword>
<keyword evidence="5" id="KW-1133">Transmembrane helix</keyword>
<dbReference type="InterPro" id="IPR058982">
    <property type="entry name" value="Beta-barrel_AprE"/>
</dbReference>
<dbReference type="GO" id="GO:0016020">
    <property type="term" value="C:membrane"/>
    <property type="evidence" value="ECO:0007669"/>
    <property type="project" value="InterPro"/>
</dbReference>
<evidence type="ECO:0000259" key="6">
    <source>
        <dbReference type="Pfam" id="PF25973"/>
    </source>
</evidence>
<dbReference type="AlphaFoldDB" id="F2N9U2"/>
<dbReference type="eggNOG" id="COG0845">
    <property type="taxonomic scope" value="Bacteria"/>
</dbReference>
<evidence type="ECO:0000256" key="3">
    <source>
        <dbReference type="ARBA" id="ARBA00023054"/>
    </source>
</evidence>
<evidence type="ECO:0000313" key="9">
    <source>
        <dbReference type="Proteomes" id="UP000006851"/>
    </source>
</evidence>
<dbReference type="GO" id="GO:0030313">
    <property type="term" value="C:cell envelope"/>
    <property type="evidence" value="ECO:0007669"/>
    <property type="project" value="UniProtKB-SubCell"/>
</dbReference>
<feature type="coiled-coil region" evidence="4">
    <location>
        <begin position="148"/>
        <end position="214"/>
    </location>
</feature>
<dbReference type="NCBIfam" id="TIGR01730">
    <property type="entry name" value="RND_mfp"/>
    <property type="match status" value="1"/>
</dbReference>
<accession>F2N9U2</accession>